<evidence type="ECO:0000256" key="6">
    <source>
        <dbReference type="ARBA" id="ARBA00022918"/>
    </source>
</evidence>
<dbReference type="OrthoDB" id="2193209at2759"/>
<keyword evidence="4" id="KW-0255">Endonuclease</keyword>
<accession>A0A9P6GVH2</accession>
<keyword evidence="2" id="KW-0548">Nucleotidyltransferase</keyword>
<name>A0A9P6GVH2_9MICR</name>
<protein>
    <submittedName>
        <fullName evidence="8">Retrovirus-related Pol polyprotein from transposon</fullName>
    </submittedName>
</protein>
<dbReference type="AlphaFoldDB" id="A0A9P6GVH2"/>
<dbReference type="PANTHER" id="PTHR37984">
    <property type="entry name" value="PROTEIN CBG26694"/>
    <property type="match status" value="1"/>
</dbReference>
<evidence type="ECO:0000256" key="1">
    <source>
        <dbReference type="ARBA" id="ARBA00022679"/>
    </source>
</evidence>
<proteinExistence type="predicted"/>
<reference evidence="8 9" key="1">
    <citation type="journal article" date="2020" name="Genome Biol. Evol.">
        <title>Comparative genomics of strictly vertically transmitted, feminizing microsporidia endosymbionts of amphipod crustaceans.</title>
        <authorList>
            <person name="Cormier A."/>
            <person name="Chebbi M.A."/>
            <person name="Giraud I."/>
            <person name="Wattier R."/>
            <person name="Teixeira M."/>
            <person name="Gilbert C."/>
            <person name="Rigaud T."/>
            <person name="Cordaux R."/>
        </authorList>
    </citation>
    <scope>NUCLEOTIDE SEQUENCE [LARGE SCALE GENOMIC DNA]</scope>
    <source>
        <strain evidence="8 9">Ou3-Ou53</strain>
    </source>
</reference>
<dbReference type="InterPro" id="IPR043502">
    <property type="entry name" value="DNA/RNA_pol_sf"/>
</dbReference>
<keyword evidence="5" id="KW-0378">Hydrolase</keyword>
<evidence type="ECO:0000256" key="2">
    <source>
        <dbReference type="ARBA" id="ARBA00022695"/>
    </source>
</evidence>
<dbReference type="Pfam" id="PF17917">
    <property type="entry name" value="RT_RNaseH"/>
    <property type="match status" value="1"/>
</dbReference>
<comment type="caution">
    <text evidence="8">The sequence shown here is derived from an EMBL/GenBank/DDBJ whole genome shotgun (WGS) entry which is preliminary data.</text>
</comment>
<dbReference type="SUPFAM" id="SSF56672">
    <property type="entry name" value="DNA/RNA polymerases"/>
    <property type="match status" value="1"/>
</dbReference>
<dbReference type="CDD" id="cd09274">
    <property type="entry name" value="RNase_HI_RT_Ty3"/>
    <property type="match status" value="1"/>
</dbReference>
<dbReference type="FunFam" id="3.10.20.370:FF:000001">
    <property type="entry name" value="Retrovirus-related Pol polyprotein from transposon 17.6-like protein"/>
    <property type="match status" value="1"/>
</dbReference>
<sequence length="132" mass="15743">EDIDKEFKELKDVLRNLKNLVLPNYDREFMLRTNVSNTGIGAVLLQEDEQGKWVPIQWASKKLTPTETRYDISEKEMYAVFWGIKKFEYELRGRRFRLVTDHKALEEIRRNHILTIIESIDGLKRSKSLIFQ</sequence>
<keyword evidence="1" id="KW-0808">Transferase</keyword>
<keyword evidence="6" id="KW-0695">RNA-directed DNA polymerase</keyword>
<organism evidence="8 9">
    <name type="scientific">Nosema granulosis</name>
    <dbReference type="NCBI Taxonomy" id="83296"/>
    <lineage>
        <taxon>Eukaryota</taxon>
        <taxon>Fungi</taxon>
        <taxon>Fungi incertae sedis</taxon>
        <taxon>Microsporidia</taxon>
        <taxon>Nosematidae</taxon>
        <taxon>Nosema</taxon>
    </lineage>
</organism>
<dbReference type="GO" id="GO:0003964">
    <property type="term" value="F:RNA-directed DNA polymerase activity"/>
    <property type="evidence" value="ECO:0007669"/>
    <property type="project" value="UniProtKB-KW"/>
</dbReference>
<dbReference type="InterPro" id="IPR050951">
    <property type="entry name" value="Retrovirus_Pol_polyprotein"/>
</dbReference>
<keyword evidence="3" id="KW-0540">Nuclease</keyword>
<evidence type="ECO:0000256" key="5">
    <source>
        <dbReference type="ARBA" id="ARBA00022801"/>
    </source>
</evidence>
<evidence type="ECO:0000259" key="7">
    <source>
        <dbReference type="Pfam" id="PF17917"/>
    </source>
</evidence>
<dbReference type="Gene3D" id="3.10.20.370">
    <property type="match status" value="1"/>
</dbReference>
<evidence type="ECO:0000256" key="3">
    <source>
        <dbReference type="ARBA" id="ARBA00022722"/>
    </source>
</evidence>
<feature type="domain" description="Reverse transcriptase RNase H-like" evidence="7">
    <location>
        <begin position="25"/>
        <end position="110"/>
    </location>
</feature>
<gene>
    <name evidence="8" type="primary">POL_4</name>
    <name evidence="8" type="ORF">NGRA_3622</name>
</gene>
<keyword evidence="9" id="KW-1185">Reference proteome</keyword>
<feature type="non-terminal residue" evidence="8">
    <location>
        <position position="1"/>
    </location>
</feature>
<dbReference type="EMBL" id="SBJO01001675">
    <property type="protein sequence ID" value="KAF9742482.1"/>
    <property type="molecule type" value="Genomic_DNA"/>
</dbReference>
<dbReference type="Proteomes" id="UP000740883">
    <property type="component" value="Unassembled WGS sequence"/>
</dbReference>
<dbReference type="PANTHER" id="PTHR37984:SF5">
    <property type="entry name" value="PROTEIN NYNRIN-LIKE"/>
    <property type="match status" value="1"/>
</dbReference>
<evidence type="ECO:0000313" key="8">
    <source>
        <dbReference type="EMBL" id="KAF9742482.1"/>
    </source>
</evidence>
<dbReference type="GO" id="GO:0016787">
    <property type="term" value="F:hydrolase activity"/>
    <property type="evidence" value="ECO:0007669"/>
    <property type="project" value="UniProtKB-KW"/>
</dbReference>
<evidence type="ECO:0000256" key="4">
    <source>
        <dbReference type="ARBA" id="ARBA00022759"/>
    </source>
</evidence>
<evidence type="ECO:0000313" key="9">
    <source>
        <dbReference type="Proteomes" id="UP000740883"/>
    </source>
</evidence>
<dbReference type="GO" id="GO:0004519">
    <property type="term" value="F:endonuclease activity"/>
    <property type="evidence" value="ECO:0007669"/>
    <property type="project" value="UniProtKB-KW"/>
</dbReference>
<dbReference type="InterPro" id="IPR041373">
    <property type="entry name" value="RT_RNaseH"/>
</dbReference>